<evidence type="ECO:0008006" key="3">
    <source>
        <dbReference type="Google" id="ProtNLM"/>
    </source>
</evidence>
<dbReference type="Proteomes" id="UP000002748">
    <property type="component" value="Unassembled WGS sequence"/>
</dbReference>
<dbReference type="HOGENOM" id="CLU_090088_0_0_1"/>
<dbReference type="RefSeq" id="XP_014183521.1">
    <property type="nucleotide sequence ID" value="XM_014328046.1"/>
</dbReference>
<gene>
    <name evidence="1" type="ORF">A1Q1_04614</name>
</gene>
<dbReference type="KEGG" id="tasa:A1Q1_04614"/>
<dbReference type="VEuPathDB" id="FungiDB:A1Q1_04614"/>
<name>J6FB63_TRIAS</name>
<dbReference type="AlphaFoldDB" id="J6FB63"/>
<dbReference type="GeneID" id="25988126"/>
<comment type="caution">
    <text evidence="1">The sequence shown here is derived from an EMBL/GenBank/DDBJ whole genome shotgun (WGS) entry which is preliminary data.</text>
</comment>
<protein>
    <recommendedName>
        <fullName evidence="3">BTB domain-containing protein</fullName>
    </recommendedName>
</protein>
<organism evidence="1 2">
    <name type="scientific">Trichosporon asahii var. asahii (strain ATCC 90039 / CBS 2479 / JCM 2466 / KCTC 7840 / NBRC 103889/ NCYC 2677 / UAMH 7654)</name>
    <name type="common">Yeast</name>
    <dbReference type="NCBI Taxonomy" id="1186058"/>
    <lineage>
        <taxon>Eukaryota</taxon>
        <taxon>Fungi</taxon>
        <taxon>Dikarya</taxon>
        <taxon>Basidiomycota</taxon>
        <taxon>Agaricomycotina</taxon>
        <taxon>Tremellomycetes</taxon>
        <taxon>Trichosporonales</taxon>
        <taxon>Trichosporonaceae</taxon>
        <taxon>Trichosporon</taxon>
    </lineage>
</organism>
<accession>J6FB63</accession>
<reference evidence="1 2" key="1">
    <citation type="journal article" date="2012" name="Eukaryot. Cell">
        <title>Draft genome sequence of CBS 2479, the standard type strain of Trichosporon asahii.</title>
        <authorList>
            <person name="Yang R.Y."/>
            <person name="Li H.T."/>
            <person name="Zhu H."/>
            <person name="Zhou G.P."/>
            <person name="Wang M."/>
            <person name="Wang L."/>
        </authorList>
    </citation>
    <scope>NUCLEOTIDE SEQUENCE [LARGE SCALE GENOMIC DNA]</scope>
    <source>
        <strain evidence="2">ATCC 90039 / CBS 2479 / JCM 2466 / KCTC 7840 / NCYC 2677 / UAMH 7654</strain>
    </source>
</reference>
<sequence length="248" mass="27435">MPDDPVDPPPTPHEAWTEGEFCLISADNVSFRVPSRTLFWASNNLADAADVSGGSSAEKVVRFTDPELESSSTIDRFLNLAVKYIATPSTQSQAPGHESDDDVAVCREIHRLVQFLHKYDCAPLLRLLQLTTVRCLEEARMNPLRSFVIGSVTDSPSVCELALQAADSADDNQPKGYRDERSMRGLDPGTIPLPLWKLIYPAHSWALTAAWSRSTEYRNCSVGRHQSRDPMAVARLFKALVRGADHDA</sequence>
<proteinExistence type="predicted"/>
<evidence type="ECO:0000313" key="2">
    <source>
        <dbReference type="Proteomes" id="UP000002748"/>
    </source>
</evidence>
<evidence type="ECO:0000313" key="1">
    <source>
        <dbReference type="EMBL" id="EJT52402.1"/>
    </source>
</evidence>
<dbReference type="EMBL" id="ALBS01000027">
    <property type="protein sequence ID" value="EJT52402.1"/>
    <property type="molecule type" value="Genomic_DNA"/>
</dbReference>
<dbReference type="OrthoDB" id="2574774at2759"/>